<name>A0A0M8MBD1_9FLAO</name>
<organism evidence="1 2">
    <name type="scientific">Flavobacterium akiainvivens</name>
    <dbReference type="NCBI Taxonomy" id="1202724"/>
    <lineage>
        <taxon>Bacteria</taxon>
        <taxon>Pseudomonadati</taxon>
        <taxon>Bacteroidota</taxon>
        <taxon>Flavobacteriia</taxon>
        <taxon>Flavobacteriales</taxon>
        <taxon>Flavobacteriaceae</taxon>
        <taxon>Flavobacterium</taxon>
    </lineage>
</organism>
<dbReference type="PATRIC" id="fig|1202724.3.peg.2345"/>
<protein>
    <submittedName>
        <fullName evidence="1">Uncharacterized protein</fullName>
    </submittedName>
</protein>
<sequence>MLNGKVISDTPKLEAIYVINKTAATSTATQRGGYFTIAAQPQDTLVLSSSVFNPKTVVLTEKDFTEDLYFVSMEPMDILLEELVIVDYSYINSEALGLVPAGQKRYTPAERRVATAASWKMNPLGLDPLFNAISGRTTMLKNAAENDKKVTLMDNVSLLYSTEDITAQLKVPAEYVRGFLFYAVENKYFVKLMEANDIEKAKFTLAALAEKYNKLLAEE</sequence>
<gene>
    <name evidence="1" type="ORF">AM493_11295</name>
</gene>
<dbReference type="STRING" id="1202724.AM493_11295"/>
<reference evidence="1 2" key="1">
    <citation type="submission" date="2015-08" db="EMBL/GenBank/DDBJ databases">
        <title>Whole genome sequence of Flavobacterium akiainvivens IK-1T, from decaying Wikstroemia oahuensis, an endemic Hawaiian shrub.</title>
        <authorList>
            <person name="Wan X."/>
            <person name="Hou S."/>
            <person name="Saito J."/>
            <person name="Donachie S."/>
        </authorList>
    </citation>
    <scope>NUCLEOTIDE SEQUENCE [LARGE SCALE GENOMIC DNA]</scope>
    <source>
        <strain evidence="1 2">IK-1</strain>
    </source>
</reference>
<dbReference type="Proteomes" id="UP000037755">
    <property type="component" value="Unassembled WGS sequence"/>
</dbReference>
<accession>A0A0M8MBD1</accession>
<evidence type="ECO:0000313" key="2">
    <source>
        <dbReference type="Proteomes" id="UP000037755"/>
    </source>
</evidence>
<evidence type="ECO:0000313" key="1">
    <source>
        <dbReference type="EMBL" id="KOS06555.1"/>
    </source>
</evidence>
<comment type="caution">
    <text evidence="1">The sequence shown here is derived from an EMBL/GenBank/DDBJ whole genome shotgun (WGS) entry which is preliminary data.</text>
</comment>
<keyword evidence="2" id="KW-1185">Reference proteome</keyword>
<dbReference type="EMBL" id="LIYD01000005">
    <property type="protein sequence ID" value="KOS06555.1"/>
    <property type="molecule type" value="Genomic_DNA"/>
</dbReference>
<proteinExistence type="predicted"/>
<dbReference type="AlphaFoldDB" id="A0A0M8MBD1"/>